<dbReference type="GO" id="GO:0003700">
    <property type="term" value="F:DNA-binding transcription factor activity"/>
    <property type="evidence" value="ECO:0007669"/>
    <property type="project" value="TreeGrafter"/>
</dbReference>
<dbReference type="PROSITE" id="PS50977">
    <property type="entry name" value="HTH_TETR_2"/>
    <property type="match status" value="1"/>
</dbReference>
<reference evidence="4 5" key="1">
    <citation type="submission" date="2016-11" db="EMBL/GenBank/DDBJ databases">
        <title>Draft Genome Sequences of Nine Cyanobacterial Strains from Diverse Habitats.</title>
        <authorList>
            <person name="Zhu T."/>
            <person name="Hou S."/>
            <person name="Lu X."/>
            <person name="Hess W.R."/>
        </authorList>
    </citation>
    <scope>NUCLEOTIDE SEQUENCE [LARGE SCALE GENOMIC DNA]</scope>
    <source>
        <strain evidence="4 5">NIES-30</strain>
    </source>
</reference>
<dbReference type="Proteomes" id="UP000185557">
    <property type="component" value="Unassembled WGS sequence"/>
</dbReference>
<sequence length="196" mass="22459">MPKIVDHDQYRRELLNQCFDLFAEKGYAALTMRQIAQGLGVSTGTLYHYFPSKEGLFEQLVRETTLQDIQSAIAVASQEKCVLGRVEAALEYVAQNEDFLRKKTLIWIEFYQHQHRESGVPTDVFREVWQESEQHVAALLGLDDPKLVGFLSCVVDGILLHRIYEPQTCSFRDHARLLIDLLKLYLTDGGSLRSLN</sequence>
<name>A0A1U7JB26_9CYAN</name>
<dbReference type="InterPro" id="IPR050109">
    <property type="entry name" value="HTH-type_TetR-like_transc_reg"/>
</dbReference>
<dbReference type="PROSITE" id="PS01081">
    <property type="entry name" value="HTH_TETR_1"/>
    <property type="match status" value="1"/>
</dbReference>
<evidence type="ECO:0000256" key="1">
    <source>
        <dbReference type="ARBA" id="ARBA00023125"/>
    </source>
</evidence>
<evidence type="ECO:0000259" key="3">
    <source>
        <dbReference type="PROSITE" id="PS50977"/>
    </source>
</evidence>
<dbReference type="Gene3D" id="1.10.357.10">
    <property type="entry name" value="Tetracycline Repressor, domain 2"/>
    <property type="match status" value="1"/>
</dbReference>
<comment type="caution">
    <text evidence="4">The sequence shown here is derived from an EMBL/GenBank/DDBJ whole genome shotgun (WGS) entry which is preliminary data.</text>
</comment>
<dbReference type="RefSeq" id="WP_073606797.1">
    <property type="nucleotide sequence ID" value="NZ_MRCG01000001.1"/>
</dbReference>
<keyword evidence="1 2" id="KW-0238">DNA-binding</keyword>
<evidence type="ECO:0000313" key="4">
    <source>
        <dbReference type="EMBL" id="OKH50984.1"/>
    </source>
</evidence>
<dbReference type="InterPro" id="IPR023772">
    <property type="entry name" value="DNA-bd_HTH_TetR-type_CS"/>
</dbReference>
<dbReference type="OrthoDB" id="9780939at2"/>
<dbReference type="InterPro" id="IPR001647">
    <property type="entry name" value="HTH_TetR"/>
</dbReference>
<feature type="DNA-binding region" description="H-T-H motif" evidence="2">
    <location>
        <begin position="31"/>
        <end position="50"/>
    </location>
</feature>
<protein>
    <submittedName>
        <fullName evidence="4">TetR family transcriptional regulator</fullName>
    </submittedName>
</protein>
<gene>
    <name evidence="4" type="ORF">NIES30_02625</name>
</gene>
<dbReference type="SUPFAM" id="SSF46689">
    <property type="entry name" value="Homeodomain-like"/>
    <property type="match status" value="1"/>
</dbReference>
<dbReference type="PANTHER" id="PTHR30055">
    <property type="entry name" value="HTH-TYPE TRANSCRIPTIONAL REGULATOR RUTR"/>
    <property type="match status" value="1"/>
</dbReference>
<dbReference type="Pfam" id="PF00440">
    <property type="entry name" value="TetR_N"/>
    <property type="match status" value="1"/>
</dbReference>
<proteinExistence type="predicted"/>
<dbReference type="InterPro" id="IPR009057">
    <property type="entry name" value="Homeodomain-like_sf"/>
</dbReference>
<feature type="domain" description="HTH tetR-type" evidence="3">
    <location>
        <begin position="8"/>
        <end position="68"/>
    </location>
</feature>
<organism evidence="4 5">
    <name type="scientific">Phormidium tenue NIES-30</name>
    <dbReference type="NCBI Taxonomy" id="549789"/>
    <lineage>
        <taxon>Bacteria</taxon>
        <taxon>Bacillati</taxon>
        <taxon>Cyanobacteriota</taxon>
        <taxon>Cyanophyceae</taxon>
        <taxon>Oscillatoriophycideae</taxon>
        <taxon>Oscillatoriales</taxon>
        <taxon>Oscillatoriaceae</taxon>
        <taxon>Phormidium</taxon>
    </lineage>
</organism>
<evidence type="ECO:0000313" key="5">
    <source>
        <dbReference type="Proteomes" id="UP000185557"/>
    </source>
</evidence>
<evidence type="ECO:0000256" key="2">
    <source>
        <dbReference type="PROSITE-ProRule" id="PRU00335"/>
    </source>
</evidence>
<dbReference type="AlphaFoldDB" id="A0A1U7JB26"/>
<dbReference type="PRINTS" id="PR00455">
    <property type="entry name" value="HTHTETR"/>
</dbReference>
<dbReference type="GO" id="GO:0000976">
    <property type="term" value="F:transcription cis-regulatory region binding"/>
    <property type="evidence" value="ECO:0007669"/>
    <property type="project" value="TreeGrafter"/>
</dbReference>
<accession>A0A1U7JB26</accession>
<dbReference type="EMBL" id="MRCG01000001">
    <property type="protein sequence ID" value="OKH50984.1"/>
    <property type="molecule type" value="Genomic_DNA"/>
</dbReference>
<keyword evidence="5" id="KW-1185">Reference proteome</keyword>
<dbReference type="STRING" id="549789.NIES30_02625"/>
<dbReference type="PANTHER" id="PTHR30055:SF146">
    <property type="entry name" value="HTH-TYPE TRANSCRIPTIONAL DUAL REGULATOR CECR"/>
    <property type="match status" value="1"/>
</dbReference>